<protein>
    <submittedName>
        <fullName evidence="1">Sucrose synthase</fullName>
    </submittedName>
</protein>
<accession>A0A2K3JTR8</accession>
<evidence type="ECO:0000313" key="2">
    <source>
        <dbReference type="Proteomes" id="UP000236291"/>
    </source>
</evidence>
<evidence type="ECO:0000313" key="1">
    <source>
        <dbReference type="EMBL" id="PNX57425.1"/>
    </source>
</evidence>
<dbReference type="Proteomes" id="UP000236291">
    <property type="component" value="Unassembled WGS sequence"/>
</dbReference>
<sequence length="33" mass="3652">MSQSSKLARLPSIRDRVEGTLSAHRNELVSLLS</sequence>
<proteinExistence type="predicted"/>
<dbReference type="AlphaFoldDB" id="A0A2K3JTR8"/>
<dbReference type="EMBL" id="ASHM01123521">
    <property type="protein sequence ID" value="PNX57425.1"/>
    <property type="molecule type" value="Genomic_DNA"/>
</dbReference>
<name>A0A2K3JTR8_TRIPR</name>
<feature type="non-terminal residue" evidence="1">
    <location>
        <position position="33"/>
    </location>
</feature>
<reference evidence="1 2" key="2">
    <citation type="journal article" date="2017" name="Front. Plant Sci.">
        <title>Gene Classification and Mining of Molecular Markers Useful in Red Clover (Trifolium pratense) Breeding.</title>
        <authorList>
            <person name="Istvanek J."/>
            <person name="Dluhosova J."/>
            <person name="Dluhos P."/>
            <person name="Patkova L."/>
            <person name="Nedelnik J."/>
            <person name="Repkova J."/>
        </authorList>
    </citation>
    <scope>NUCLEOTIDE SEQUENCE [LARGE SCALE GENOMIC DNA]</scope>
    <source>
        <strain evidence="2">cv. Tatra</strain>
        <tissue evidence="1">Young leaves</tissue>
    </source>
</reference>
<comment type="caution">
    <text evidence="1">The sequence shown here is derived from an EMBL/GenBank/DDBJ whole genome shotgun (WGS) entry which is preliminary data.</text>
</comment>
<reference evidence="1 2" key="1">
    <citation type="journal article" date="2014" name="Am. J. Bot.">
        <title>Genome assembly and annotation for red clover (Trifolium pratense; Fabaceae).</title>
        <authorList>
            <person name="Istvanek J."/>
            <person name="Jaros M."/>
            <person name="Krenek A."/>
            <person name="Repkova J."/>
        </authorList>
    </citation>
    <scope>NUCLEOTIDE SEQUENCE [LARGE SCALE GENOMIC DNA]</scope>
    <source>
        <strain evidence="2">cv. Tatra</strain>
        <tissue evidence="1">Young leaves</tissue>
    </source>
</reference>
<organism evidence="1 2">
    <name type="scientific">Trifolium pratense</name>
    <name type="common">Red clover</name>
    <dbReference type="NCBI Taxonomy" id="57577"/>
    <lineage>
        <taxon>Eukaryota</taxon>
        <taxon>Viridiplantae</taxon>
        <taxon>Streptophyta</taxon>
        <taxon>Embryophyta</taxon>
        <taxon>Tracheophyta</taxon>
        <taxon>Spermatophyta</taxon>
        <taxon>Magnoliopsida</taxon>
        <taxon>eudicotyledons</taxon>
        <taxon>Gunneridae</taxon>
        <taxon>Pentapetalae</taxon>
        <taxon>rosids</taxon>
        <taxon>fabids</taxon>
        <taxon>Fabales</taxon>
        <taxon>Fabaceae</taxon>
        <taxon>Papilionoideae</taxon>
        <taxon>50 kb inversion clade</taxon>
        <taxon>NPAAA clade</taxon>
        <taxon>Hologalegina</taxon>
        <taxon>IRL clade</taxon>
        <taxon>Trifolieae</taxon>
        <taxon>Trifolium</taxon>
    </lineage>
</organism>
<gene>
    <name evidence="1" type="ORF">L195_g058688</name>
</gene>